<comment type="caution">
    <text evidence="2">The sequence shown here is derived from an EMBL/GenBank/DDBJ whole genome shotgun (WGS) entry which is preliminary data.</text>
</comment>
<keyword evidence="1" id="KW-1133">Transmembrane helix</keyword>
<accession>A0A839E810</accession>
<evidence type="ECO:0000256" key="1">
    <source>
        <dbReference type="SAM" id="Phobius"/>
    </source>
</evidence>
<protein>
    <submittedName>
        <fullName evidence="2">Uncharacterized protein</fullName>
    </submittedName>
</protein>
<keyword evidence="1" id="KW-0812">Transmembrane</keyword>
<proteinExistence type="predicted"/>
<dbReference type="Proteomes" id="UP000585905">
    <property type="component" value="Unassembled WGS sequence"/>
</dbReference>
<dbReference type="EMBL" id="JACGWX010000001">
    <property type="protein sequence ID" value="MBA8846552.1"/>
    <property type="molecule type" value="Genomic_DNA"/>
</dbReference>
<feature type="transmembrane region" description="Helical" evidence="1">
    <location>
        <begin position="12"/>
        <end position="32"/>
    </location>
</feature>
<evidence type="ECO:0000313" key="3">
    <source>
        <dbReference type="Proteomes" id="UP000585905"/>
    </source>
</evidence>
<dbReference type="RefSeq" id="WP_182489228.1">
    <property type="nucleotide sequence ID" value="NZ_BAAAOV010000003.1"/>
</dbReference>
<organism evidence="2 3">
    <name type="scientific">Microcella alkalica</name>
    <dbReference type="NCBI Taxonomy" id="355930"/>
    <lineage>
        <taxon>Bacteria</taxon>
        <taxon>Bacillati</taxon>
        <taxon>Actinomycetota</taxon>
        <taxon>Actinomycetes</taxon>
        <taxon>Micrococcales</taxon>
        <taxon>Microbacteriaceae</taxon>
        <taxon>Microcella</taxon>
    </lineage>
</organism>
<keyword evidence="1" id="KW-0472">Membrane</keyword>
<evidence type="ECO:0000313" key="2">
    <source>
        <dbReference type="EMBL" id="MBA8846552.1"/>
    </source>
</evidence>
<dbReference type="AlphaFoldDB" id="A0A839E810"/>
<gene>
    <name evidence="2" type="ORF">FHX53_000116</name>
</gene>
<sequence>MSDFPSRVPEWVRWIPAVVLSAIIIAAVAFAASQGPRLAAGPGPAETNEVDDLNFSVFTDEGLAFIEEQRIPRIDLREIPIEAESLGLPASGEVVIGPHEQDLDYRLVLLASGGDGGARFTTWTFTIATEAGEVRELRVAPPREITFGTFRDVEAFAVESAERFGYAPIADGTLLELVLAAQESGQPETTRTESGDRIGLPTHLEITCTGEAFCESVFVIAVE</sequence>
<reference evidence="2 3" key="1">
    <citation type="submission" date="2020-07" db="EMBL/GenBank/DDBJ databases">
        <title>Sequencing the genomes of 1000 actinobacteria strains.</title>
        <authorList>
            <person name="Klenk H.-P."/>
        </authorList>
    </citation>
    <scope>NUCLEOTIDE SEQUENCE [LARGE SCALE GENOMIC DNA]</scope>
    <source>
        <strain evidence="2 3">DSM 19663</strain>
    </source>
</reference>
<keyword evidence="3" id="KW-1185">Reference proteome</keyword>
<name>A0A839E810_9MICO</name>